<organism evidence="1 2">
    <name type="scientific">Tritrichomonas musculus</name>
    <dbReference type="NCBI Taxonomy" id="1915356"/>
    <lineage>
        <taxon>Eukaryota</taxon>
        <taxon>Metamonada</taxon>
        <taxon>Parabasalia</taxon>
        <taxon>Tritrichomonadida</taxon>
        <taxon>Tritrichomonadidae</taxon>
        <taxon>Tritrichomonas</taxon>
    </lineage>
</organism>
<sequence length="63" mass="7280">MDDYIENSEFRKKSHPVYSPDVATSDFGLFGTMKEKLTRVENVSEESLKSYILVILDEFEPGF</sequence>
<keyword evidence="2" id="KW-1185">Reference proteome</keyword>
<dbReference type="Gene3D" id="3.30.420.10">
    <property type="entry name" value="Ribonuclease H-like superfamily/Ribonuclease H"/>
    <property type="match status" value="1"/>
</dbReference>
<name>A0ABR2JRG2_9EUKA</name>
<dbReference type="EMBL" id="JAPFFF010000010">
    <property type="protein sequence ID" value="KAK8881043.1"/>
    <property type="molecule type" value="Genomic_DNA"/>
</dbReference>
<evidence type="ECO:0000313" key="1">
    <source>
        <dbReference type="EMBL" id="KAK8881043.1"/>
    </source>
</evidence>
<protein>
    <submittedName>
        <fullName evidence="1">Uncharacterized protein</fullName>
    </submittedName>
</protein>
<dbReference type="Proteomes" id="UP001470230">
    <property type="component" value="Unassembled WGS sequence"/>
</dbReference>
<reference evidence="1 2" key="1">
    <citation type="submission" date="2024-04" db="EMBL/GenBank/DDBJ databases">
        <title>Tritrichomonas musculus Genome.</title>
        <authorList>
            <person name="Alves-Ferreira E."/>
            <person name="Grigg M."/>
            <person name="Lorenzi H."/>
            <person name="Galac M."/>
        </authorList>
    </citation>
    <scope>NUCLEOTIDE SEQUENCE [LARGE SCALE GENOMIC DNA]</scope>
    <source>
        <strain evidence="1 2">EAF2021</strain>
    </source>
</reference>
<comment type="caution">
    <text evidence="1">The sequence shown here is derived from an EMBL/GenBank/DDBJ whole genome shotgun (WGS) entry which is preliminary data.</text>
</comment>
<accession>A0ABR2JRG2</accession>
<evidence type="ECO:0000313" key="2">
    <source>
        <dbReference type="Proteomes" id="UP001470230"/>
    </source>
</evidence>
<proteinExistence type="predicted"/>
<dbReference type="InterPro" id="IPR036397">
    <property type="entry name" value="RNaseH_sf"/>
</dbReference>
<gene>
    <name evidence="1" type="ORF">M9Y10_003770</name>
</gene>